<proteinExistence type="predicted"/>
<evidence type="ECO:0008006" key="3">
    <source>
        <dbReference type="Google" id="ProtNLM"/>
    </source>
</evidence>
<accession>A0ABQ3QH82</accession>
<dbReference type="Proteomes" id="UP001050808">
    <property type="component" value="Unassembled WGS sequence"/>
</dbReference>
<dbReference type="EMBL" id="BNDY01000002">
    <property type="protein sequence ID" value="GHI36599.1"/>
    <property type="molecule type" value="Genomic_DNA"/>
</dbReference>
<name>A0ABQ3QH82_9ACTN</name>
<evidence type="ECO:0000313" key="2">
    <source>
        <dbReference type="Proteomes" id="UP001050808"/>
    </source>
</evidence>
<organism evidence="1 2">
    <name type="scientific">Streptomyces violascens</name>
    <dbReference type="NCBI Taxonomy" id="67381"/>
    <lineage>
        <taxon>Bacteria</taxon>
        <taxon>Bacillati</taxon>
        <taxon>Actinomycetota</taxon>
        <taxon>Actinomycetes</taxon>
        <taxon>Kitasatosporales</taxon>
        <taxon>Streptomycetaceae</taxon>
        <taxon>Streptomyces</taxon>
    </lineage>
</organism>
<evidence type="ECO:0000313" key="1">
    <source>
        <dbReference type="EMBL" id="GHI36599.1"/>
    </source>
</evidence>
<protein>
    <recommendedName>
        <fullName evidence="3">Secreted protein</fullName>
    </recommendedName>
</protein>
<sequence length="97" mass="10382">MPASAAIAFMEAFGPSRSTTRSAASSSSRRRRSAAVRCCPACCVVSMGSSPRPYCIFRGFHLSKALRNVTLRPAAALGGRWSVDMGYPSVTDCGYRK</sequence>
<keyword evidence="2" id="KW-1185">Reference proteome</keyword>
<gene>
    <name evidence="1" type="ORF">Sviol_10070</name>
</gene>
<comment type="caution">
    <text evidence="1">The sequence shown here is derived from an EMBL/GenBank/DDBJ whole genome shotgun (WGS) entry which is preliminary data.</text>
</comment>
<reference evidence="1" key="1">
    <citation type="submission" date="2024-05" db="EMBL/GenBank/DDBJ databases">
        <title>Whole genome shotgun sequence of Streptomyces violascens NBRC 12920.</title>
        <authorList>
            <person name="Komaki H."/>
            <person name="Tamura T."/>
        </authorList>
    </citation>
    <scope>NUCLEOTIDE SEQUENCE</scope>
    <source>
        <strain evidence="1">NBRC 12920</strain>
    </source>
</reference>